<dbReference type="EC" id="1.2.4.1" evidence="10"/>
<evidence type="ECO:0000259" key="11">
    <source>
        <dbReference type="SMART" id="SM00861"/>
    </source>
</evidence>
<dbReference type="InterPro" id="IPR033248">
    <property type="entry name" value="Transketolase_C"/>
</dbReference>
<dbReference type="GO" id="GO:0046872">
    <property type="term" value="F:metal ion binding"/>
    <property type="evidence" value="ECO:0007669"/>
    <property type="project" value="UniProtKB-KW"/>
</dbReference>
<dbReference type="SUPFAM" id="SSF52518">
    <property type="entry name" value="Thiamin diphosphate-binding fold (THDP-binding)"/>
    <property type="match status" value="1"/>
</dbReference>
<comment type="function">
    <text evidence="10">The pyruvate dehydrogenase complex catalyzes the overall conversion of pyruvate to acetyl-CoA and CO2.</text>
</comment>
<dbReference type="NCBIfam" id="NF006667">
    <property type="entry name" value="PRK09212.1"/>
    <property type="match status" value="1"/>
</dbReference>
<dbReference type="PANTHER" id="PTHR11624">
    <property type="entry name" value="DEHYDROGENASE RELATED"/>
    <property type="match status" value="1"/>
</dbReference>
<keyword evidence="3" id="KW-0479">Metal-binding</keyword>
<protein>
    <recommendedName>
        <fullName evidence="10">Pyruvate dehydrogenase E1 component subunit beta</fullName>
        <ecNumber evidence="10">1.2.4.1</ecNumber>
    </recommendedName>
</protein>
<keyword evidence="9 10" id="KW-0670">Pyruvate</keyword>
<evidence type="ECO:0000313" key="12">
    <source>
        <dbReference type="EMBL" id="CDP38181.1"/>
    </source>
</evidence>
<dbReference type="InterPro" id="IPR009014">
    <property type="entry name" value="Transketo_C/PFOR_II"/>
</dbReference>
<comment type="catalytic activity">
    <reaction evidence="10">
        <text>N(6)-[(R)-lipoyl]-L-lysyl-[protein] + pyruvate + H(+) = N(6)-[(R)-S(8)-acetyldihydrolipoyl]-L-lysyl-[protein] + CO2</text>
        <dbReference type="Rhea" id="RHEA:19189"/>
        <dbReference type="Rhea" id="RHEA-COMP:10474"/>
        <dbReference type="Rhea" id="RHEA-COMP:10478"/>
        <dbReference type="ChEBI" id="CHEBI:15361"/>
        <dbReference type="ChEBI" id="CHEBI:15378"/>
        <dbReference type="ChEBI" id="CHEBI:16526"/>
        <dbReference type="ChEBI" id="CHEBI:83099"/>
        <dbReference type="ChEBI" id="CHEBI:83111"/>
        <dbReference type="EC" id="1.2.4.1"/>
    </reaction>
</comment>
<evidence type="ECO:0000256" key="6">
    <source>
        <dbReference type="ARBA" id="ARBA00023002"/>
    </source>
</evidence>
<evidence type="ECO:0000256" key="5">
    <source>
        <dbReference type="ARBA" id="ARBA00022958"/>
    </source>
</evidence>
<organism evidence="12">
    <name type="scientific">Blastobotrys adeninivorans</name>
    <name type="common">Yeast</name>
    <name type="synonym">Arxula adeninivorans</name>
    <dbReference type="NCBI Taxonomy" id="409370"/>
    <lineage>
        <taxon>Eukaryota</taxon>
        <taxon>Fungi</taxon>
        <taxon>Dikarya</taxon>
        <taxon>Ascomycota</taxon>
        <taxon>Saccharomycotina</taxon>
        <taxon>Dipodascomycetes</taxon>
        <taxon>Dipodascales</taxon>
        <taxon>Trichomonascaceae</taxon>
        <taxon>Blastobotrys</taxon>
    </lineage>
</organism>
<dbReference type="PANTHER" id="PTHR11624:SF96">
    <property type="entry name" value="PYRUVATE DEHYDROGENASE E1 COMPONENT SUBUNIT BETA, MITOCHONDRIAL"/>
    <property type="match status" value="1"/>
</dbReference>
<evidence type="ECO:0000256" key="1">
    <source>
        <dbReference type="ARBA" id="ARBA00001964"/>
    </source>
</evidence>
<comment type="cofactor">
    <cofactor evidence="1 10">
        <name>thiamine diphosphate</name>
        <dbReference type="ChEBI" id="CHEBI:58937"/>
    </cofactor>
</comment>
<dbReference type="InterPro" id="IPR027110">
    <property type="entry name" value="PDHB_mito-type"/>
</dbReference>
<keyword evidence="7 10" id="KW-0786">Thiamine pyrophosphate</keyword>
<feature type="domain" description="Transketolase-like pyrimidine-binding" evidence="11">
    <location>
        <begin position="60"/>
        <end position="235"/>
    </location>
</feature>
<dbReference type="PhylomeDB" id="A0A060TGC3"/>
<evidence type="ECO:0000256" key="3">
    <source>
        <dbReference type="ARBA" id="ARBA00022723"/>
    </source>
</evidence>
<dbReference type="FunFam" id="3.40.50.920:FF:000001">
    <property type="entry name" value="Pyruvate dehydrogenase E1 beta subunit"/>
    <property type="match status" value="1"/>
</dbReference>
<evidence type="ECO:0000256" key="10">
    <source>
        <dbReference type="RuleBase" id="RU364074"/>
    </source>
</evidence>
<dbReference type="SUPFAM" id="SSF52922">
    <property type="entry name" value="TK C-terminal domain-like"/>
    <property type="match status" value="1"/>
</dbReference>
<dbReference type="Pfam" id="PF02780">
    <property type="entry name" value="Transketolase_C"/>
    <property type="match status" value="1"/>
</dbReference>
<dbReference type="EMBL" id="HG937694">
    <property type="protein sequence ID" value="CDP38181.1"/>
    <property type="molecule type" value="Genomic_DNA"/>
</dbReference>
<dbReference type="GO" id="GO:0006086">
    <property type="term" value="P:pyruvate decarboxylation to acetyl-CoA"/>
    <property type="evidence" value="ECO:0007669"/>
    <property type="project" value="InterPro"/>
</dbReference>
<dbReference type="FunFam" id="3.40.50.970:FF:000006">
    <property type="entry name" value="Pyruvate dehydrogenase E1 component subunit beta"/>
    <property type="match status" value="1"/>
</dbReference>
<evidence type="ECO:0000256" key="2">
    <source>
        <dbReference type="ARBA" id="ARBA00004173"/>
    </source>
</evidence>
<evidence type="ECO:0000256" key="9">
    <source>
        <dbReference type="ARBA" id="ARBA00023317"/>
    </source>
</evidence>
<evidence type="ECO:0000256" key="4">
    <source>
        <dbReference type="ARBA" id="ARBA00022946"/>
    </source>
</evidence>
<keyword evidence="6 10" id="KW-0560">Oxidoreductase</keyword>
<dbReference type="Pfam" id="PF02779">
    <property type="entry name" value="Transket_pyr"/>
    <property type="match status" value="1"/>
</dbReference>
<dbReference type="GO" id="GO:0004739">
    <property type="term" value="F:pyruvate dehydrogenase (acetyl-transferring) activity"/>
    <property type="evidence" value="ECO:0007669"/>
    <property type="project" value="UniProtKB-UniRule"/>
</dbReference>
<reference evidence="12" key="2">
    <citation type="submission" date="2014-06" db="EMBL/GenBank/DDBJ databases">
        <title>The complete genome of Blastobotrys (Arxula) adeninivorans LS3 - a yeast of biotechnological interest.</title>
        <authorList>
            <person name="Kunze G."/>
            <person name="Gaillardin C."/>
            <person name="Czernicka M."/>
            <person name="Durrens P."/>
            <person name="Martin T."/>
            <person name="Boer E."/>
            <person name="Gabaldon T."/>
            <person name="Cruz J."/>
            <person name="Talla E."/>
            <person name="Marck C."/>
            <person name="Goffeau A."/>
            <person name="Barbe V."/>
            <person name="Baret P."/>
            <person name="Baronian K."/>
            <person name="Beier S."/>
            <person name="Bleykasten C."/>
            <person name="Bode R."/>
            <person name="Casaregola S."/>
            <person name="Despons L."/>
            <person name="Fairhead C."/>
            <person name="Giersberg M."/>
            <person name="Gierski P."/>
            <person name="Hahnel U."/>
            <person name="Hartmann A."/>
            <person name="Jankowska D."/>
            <person name="Jubin C."/>
            <person name="Jung P."/>
            <person name="Lafontaine I."/>
            <person name="Leh-Louis V."/>
            <person name="Lemaire M."/>
            <person name="Marcet-Houben M."/>
            <person name="Mascher M."/>
            <person name="Morel G."/>
            <person name="Richard G.-F."/>
            <person name="Riechen J."/>
            <person name="Sacerdot C."/>
            <person name="Sarkar A."/>
            <person name="Savel G."/>
            <person name="Schacherer J."/>
            <person name="Sherman D."/>
            <person name="Straub M.-L."/>
            <person name="Stein N."/>
            <person name="Thierry A."/>
            <person name="Trautwein-Schult A."/>
            <person name="Westhof E."/>
            <person name="Worch S."/>
            <person name="Dujon B."/>
            <person name="Souciet J.-L."/>
            <person name="Wincker P."/>
            <person name="Scholz U."/>
            <person name="Neuveglise N."/>
        </authorList>
    </citation>
    <scope>NUCLEOTIDE SEQUENCE</scope>
    <source>
        <strain evidence="12">LS3</strain>
    </source>
</reference>
<sequence length="389" mass="41812">MKTLSSTKRLASTLSKGVIVPKAKEVLIPRTSLKAPGLNAALRTGIQTRQASSNGGATTMTVRDALNAAMAEEMDRDENVFLMGEEVAQYNGAYKVSKGLLDRFGEKRVIDTPITEMGFAGLCVGAALAGLKPVCEFMTWNFAMQAIDQIINSGAKTFYMSGGTQQCNVTFRGPNGAAAGVAAQHSQDYAAWYGSIPGLKVVSPYSAEDAKGLLKSSIRDPNVTVFLENEIMYGESFPMSEEAMSPDFTIPFGQAKIERPGADVTIVAHSRNVGVSLQAADILKKESNVEAEVLNLRTIKPLDVPSIIKSVKKTNRLVSVEAGFPAFGVGSEIAAQAMETEMFDYLDAPVMRVTGAEVPTPYAIELENFAFPTPEIVAKACRQVLYLEE</sequence>
<dbReference type="InterPro" id="IPR029061">
    <property type="entry name" value="THDP-binding"/>
</dbReference>
<name>A0A060TGC3_BLAAD</name>
<dbReference type="AlphaFoldDB" id="A0A060TGC3"/>
<dbReference type="CDD" id="cd07036">
    <property type="entry name" value="TPP_PYR_E1-PDHc-beta_like"/>
    <property type="match status" value="1"/>
</dbReference>
<keyword evidence="8" id="KW-0496">Mitochondrion</keyword>
<dbReference type="SMART" id="SM00861">
    <property type="entry name" value="Transket_pyr"/>
    <property type="match status" value="1"/>
</dbReference>
<comment type="subcellular location">
    <subcellularLocation>
        <location evidence="2">Mitochondrion</location>
    </subcellularLocation>
</comment>
<dbReference type="GO" id="GO:0005739">
    <property type="term" value="C:mitochondrion"/>
    <property type="evidence" value="ECO:0007669"/>
    <property type="project" value="UniProtKB-SubCell"/>
</dbReference>
<evidence type="ECO:0000256" key="7">
    <source>
        <dbReference type="ARBA" id="ARBA00023052"/>
    </source>
</evidence>
<dbReference type="Gene3D" id="3.40.50.970">
    <property type="match status" value="1"/>
</dbReference>
<proteinExistence type="predicted"/>
<dbReference type="Gene3D" id="3.40.50.920">
    <property type="match status" value="1"/>
</dbReference>
<evidence type="ECO:0000256" key="8">
    <source>
        <dbReference type="ARBA" id="ARBA00023128"/>
    </source>
</evidence>
<accession>A0A060TGC3</accession>
<gene>
    <name evidence="12" type="ORF">GNLVRS02_ARAD1D28886g</name>
</gene>
<keyword evidence="4" id="KW-0809">Transit peptide</keyword>
<keyword evidence="5" id="KW-0630">Potassium</keyword>
<dbReference type="InterPro" id="IPR005475">
    <property type="entry name" value="Transketolase-like_Pyr-bd"/>
</dbReference>
<reference evidence="12" key="1">
    <citation type="submission" date="2014-02" db="EMBL/GenBank/DDBJ databases">
        <authorList>
            <person name="Genoscope - CEA"/>
        </authorList>
    </citation>
    <scope>NUCLEOTIDE SEQUENCE</scope>
    <source>
        <strain evidence="12">LS3</strain>
    </source>
</reference>
<dbReference type="NCBIfam" id="NF008854">
    <property type="entry name" value="PRK11892.1"/>
    <property type="match status" value="1"/>
</dbReference>